<protein>
    <submittedName>
        <fullName evidence="3">Uncharacterized protein</fullName>
    </submittedName>
</protein>
<feature type="domain" description="DUF4246" evidence="2">
    <location>
        <begin position="64"/>
        <end position="128"/>
    </location>
</feature>
<dbReference type="InterPro" id="IPR025340">
    <property type="entry name" value="DUF4246"/>
</dbReference>
<dbReference type="PANTHER" id="PTHR33119:SF1">
    <property type="entry name" value="FE2OG DIOXYGENASE DOMAIN-CONTAINING PROTEIN"/>
    <property type="match status" value="1"/>
</dbReference>
<dbReference type="PANTHER" id="PTHR33119">
    <property type="entry name" value="IFI3P"/>
    <property type="match status" value="1"/>
</dbReference>
<evidence type="ECO:0000313" key="4">
    <source>
        <dbReference type="Proteomes" id="UP000800036"/>
    </source>
</evidence>
<evidence type="ECO:0000259" key="2">
    <source>
        <dbReference type="Pfam" id="PF21666"/>
    </source>
</evidence>
<dbReference type="EMBL" id="ML976662">
    <property type="protein sequence ID" value="KAF1977877.1"/>
    <property type="molecule type" value="Genomic_DNA"/>
</dbReference>
<dbReference type="AlphaFoldDB" id="A0A6A5VXI9"/>
<dbReference type="InterPro" id="IPR049192">
    <property type="entry name" value="DUF4246_C"/>
</dbReference>
<name>A0A6A5VXI9_9PLEO</name>
<dbReference type="InterPro" id="IPR049207">
    <property type="entry name" value="DUF4246_N"/>
</dbReference>
<dbReference type="Proteomes" id="UP000800036">
    <property type="component" value="Unassembled WGS sequence"/>
</dbReference>
<evidence type="ECO:0000259" key="1">
    <source>
        <dbReference type="Pfam" id="PF14033"/>
    </source>
</evidence>
<dbReference type="OrthoDB" id="415532at2759"/>
<proteinExistence type="predicted"/>
<keyword evidence="4" id="KW-1185">Reference proteome</keyword>
<evidence type="ECO:0000313" key="3">
    <source>
        <dbReference type="EMBL" id="KAF1977877.1"/>
    </source>
</evidence>
<sequence>MIARGAVRYRPSFSYQPSLHNQHIFQRFLRRVTTNGATGAQGRTVASELVTEATVPPGLSVSQLPSYWLENSTRYSDTRFKHGICDHQTPRLTLREVAMLRLMDAITDKANWYLKIFDETIVTRWRYEAQATPNGLISDQAFEWCVKELRDRVEEFKEDGFVKTLESDSRCVKSDDFIPTAHGDRLRRAVKPLLEVSDDQKDWHLNSDGKVLNLIHPSLYPLVVGHSKILPTGQIGVDDCLDNMGQGVLVPQGEKVRSHLVHGLSYHINQDKLCSTRFQWLPSEIQFVGEGTDEKIASYINNLHPNKHKELYSIIEQLIGKSIPLWNNVLQSEQGLLRLAPTVKTYIAQPDNPLYTARREHRSCPALPSDPKEWVDHEVHEAVREVYERTRTIIHPEPTPSCYAQWKAKPPPRIRLEEDFKAEGLQVIVKLSSIELTPEKPDYPDGTWHLEGMLNESIVATSIYYYDVENATPSQIRFSQVNSVDGIYWDVSYEQGDHEPLAIVFGSRDMDDAPAVQKIGTVATKHGRVIALPNDAVESNMDSYNLCEH</sequence>
<reference evidence="3" key="1">
    <citation type="journal article" date="2020" name="Stud. Mycol.">
        <title>101 Dothideomycetes genomes: a test case for predicting lifestyles and emergence of pathogens.</title>
        <authorList>
            <person name="Haridas S."/>
            <person name="Albert R."/>
            <person name="Binder M."/>
            <person name="Bloem J."/>
            <person name="Labutti K."/>
            <person name="Salamov A."/>
            <person name="Andreopoulos B."/>
            <person name="Baker S."/>
            <person name="Barry K."/>
            <person name="Bills G."/>
            <person name="Bluhm B."/>
            <person name="Cannon C."/>
            <person name="Castanera R."/>
            <person name="Culley D."/>
            <person name="Daum C."/>
            <person name="Ezra D."/>
            <person name="Gonzalez J."/>
            <person name="Henrissat B."/>
            <person name="Kuo A."/>
            <person name="Liang C."/>
            <person name="Lipzen A."/>
            <person name="Lutzoni F."/>
            <person name="Magnuson J."/>
            <person name="Mondo S."/>
            <person name="Nolan M."/>
            <person name="Ohm R."/>
            <person name="Pangilinan J."/>
            <person name="Park H.-J."/>
            <person name="Ramirez L."/>
            <person name="Alfaro M."/>
            <person name="Sun H."/>
            <person name="Tritt A."/>
            <person name="Yoshinaga Y."/>
            <person name="Zwiers L.-H."/>
            <person name="Turgeon B."/>
            <person name="Goodwin S."/>
            <person name="Spatafora J."/>
            <person name="Crous P."/>
            <person name="Grigoriev I."/>
        </authorList>
    </citation>
    <scope>NUCLEOTIDE SEQUENCE</scope>
    <source>
        <strain evidence="3">CBS 107.79</strain>
    </source>
</reference>
<organism evidence="3 4">
    <name type="scientific">Bimuria novae-zelandiae CBS 107.79</name>
    <dbReference type="NCBI Taxonomy" id="1447943"/>
    <lineage>
        <taxon>Eukaryota</taxon>
        <taxon>Fungi</taxon>
        <taxon>Dikarya</taxon>
        <taxon>Ascomycota</taxon>
        <taxon>Pezizomycotina</taxon>
        <taxon>Dothideomycetes</taxon>
        <taxon>Pleosporomycetidae</taxon>
        <taxon>Pleosporales</taxon>
        <taxon>Massarineae</taxon>
        <taxon>Didymosphaeriaceae</taxon>
        <taxon>Bimuria</taxon>
    </lineage>
</organism>
<dbReference type="Pfam" id="PF21666">
    <property type="entry name" value="DUF4246_N"/>
    <property type="match status" value="1"/>
</dbReference>
<feature type="domain" description="DUF4246" evidence="1">
    <location>
        <begin position="140"/>
        <end position="539"/>
    </location>
</feature>
<accession>A0A6A5VXI9</accession>
<dbReference type="Pfam" id="PF14033">
    <property type="entry name" value="DUF4246"/>
    <property type="match status" value="1"/>
</dbReference>
<gene>
    <name evidence="3" type="ORF">BU23DRAFT_657381</name>
</gene>